<dbReference type="EMBL" id="SMBH01000010">
    <property type="protein sequence ID" value="TCU14017.1"/>
    <property type="molecule type" value="Genomic_DNA"/>
</dbReference>
<dbReference type="AlphaFoldDB" id="A0A4R3Q198"/>
<dbReference type="InterPro" id="IPR002525">
    <property type="entry name" value="Transp_IS110-like_N"/>
</dbReference>
<sequence>MEKITTIGLDIAKHVFQVHGVNGAGATVSRRKLRRDDVVGFFKALPSCLIGIEACATGHHWARVLRALGHEVRLMPASYVKPYVKRQKNDATDAEAICEAVTRPTMRFVPVKSEEQQSVLMLHRVRELLIRQRTMLVNALRGHLAEFGIVTQQGIAGVGMLIALIEDGDHDLIPSPARSALLPLIGQLREVHEKVSEMDRQIHAWHRSNELSRRLETIPGIGPITASALAATVIDASLFKSGRQLAAWIGLVPRQNSSGGKDRLGRISKQGDPYLRRLLVVGAHAVLRFSRKAKTAPTRWAAELLVKKPYNVVAVALANKMARIVWALMTTGRRFEATAAL</sequence>
<dbReference type="Pfam" id="PF01548">
    <property type="entry name" value="DEDD_Tnp_IS110"/>
    <property type="match status" value="1"/>
</dbReference>
<feature type="domain" description="Transposase IS110-like N-terminal" evidence="1">
    <location>
        <begin position="7"/>
        <end position="147"/>
    </location>
</feature>
<reference evidence="3 4" key="1">
    <citation type="submission" date="2019-03" db="EMBL/GenBank/DDBJ databases">
        <title>Genomic Encyclopedia of Type Strains, Phase IV (KMG-V): Genome sequencing to study the core and pangenomes of soil and plant-associated prokaryotes.</title>
        <authorList>
            <person name="Whitman W."/>
        </authorList>
    </citation>
    <scope>NUCLEOTIDE SEQUENCE [LARGE SCALE GENOMIC DNA]</scope>
    <source>
        <strain evidence="3 4">Hc14</strain>
    </source>
</reference>
<dbReference type="Pfam" id="PF02371">
    <property type="entry name" value="Transposase_20"/>
    <property type="match status" value="1"/>
</dbReference>
<dbReference type="PANTHER" id="PTHR33055:SF3">
    <property type="entry name" value="PUTATIVE TRANSPOSASE FOR IS117-RELATED"/>
    <property type="match status" value="1"/>
</dbReference>
<dbReference type="NCBIfam" id="NF033542">
    <property type="entry name" value="transpos_IS110"/>
    <property type="match status" value="1"/>
</dbReference>
<dbReference type="Proteomes" id="UP000294576">
    <property type="component" value="Unassembled WGS sequence"/>
</dbReference>
<comment type="caution">
    <text evidence="3">The sequence shown here is derived from an EMBL/GenBank/DDBJ whole genome shotgun (WGS) entry which is preliminary data.</text>
</comment>
<dbReference type="GO" id="GO:0003677">
    <property type="term" value="F:DNA binding"/>
    <property type="evidence" value="ECO:0007669"/>
    <property type="project" value="InterPro"/>
</dbReference>
<evidence type="ECO:0000313" key="4">
    <source>
        <dbReference type="Proteomes" id="UP000294576"/>
    </source>
</evidence>
<name>A0A4R3Q198_RHISU</name>
<dbReference type="InterPro" id="IPR003346">
    <property type="entry name" value="Transposase_20"/>
</dbReference>
<dbReference type="GO" id="GO:0004803">
    <property type="term" value="F:transposase activity"/>
    <property type="evidence" value="ECO:0007669"/>
    <property type="project" value="InterPro"/>
</dbReference>
<dbReference type="GO" id="GO:0006313">
    <property type="term" value="P:DNA transposition"/>
    <property type="evidence" value="ECO:0007669"/>
    <property type="project" value="InterPro"/>
</dbReference>
<dbReference type="PANTHER" id="PTHR33055">
    <property type="entry name" value="TRANSPOSASE FOR INSERTION SEQUENCE ELEMENT IS1111A"/>
    <property type="match status" value="1"/>
</dbReference>
<protein>
    <submittedName>
        <fullName evidence="3">Transposase</fullName>
    </submittedName>
</protein>
<feature type="domain" description="Transposase IS116/IS110/IS902 C-terminal" evidence="2">
    <location>
        <begin position="213"/>
        <end position="294"/>
    </location>
</feature>
<evidence type="ECO:0000313" key="3">
    <source>
        <dbReference type="EMBL" id="TCU14017.1"/>
    </source>
</evidence>
<accession>A0A4R3Q198</accession>
<dbReference type="InterPro" id="IPR047650">
    <property type="entry name" value="Transpos_IS110"/>
</dbReference>
<dbReference type="RefSeq" id="WP_132564618.1">
    <property type="nucleotide sequence ID" value="NZ_SMBH01000010.1"/>
</dbReference>
<evidence type="ECO:0000259" key="2">
    <source>
        <dbReference type="Pfam" id="PF02371"/>
    </source>
</evidence>
<organism evidence="3 4">
    <name type="scientific">Rhizobium sullae</name>
    <name type="common">Rhizobium hedysari</name>
    <dbReference type="NCBI Taxonomy" id="50338"/>
    <lineage>
        <taxon>Bacteria</taxon>
        <taxon>Pseudomonadati</taxon>
        <taxon>Pseudomonadota</taxon>
        <taxon>Alphaproteobacteria</taxon>
        <taxon>Hyphomicrobiales</taxon>
        <taxon>Rhizobiaceae</taxon>
        <taxon>Rhizobium/Agrobacterium group</taxon>
        <taxon>Rhizobium</taxon>
    </lineage>
</organism>
<evidence type="ECO:0000259" key="1">
    <source>
        <dbReference type="Pfam" id="PF01548"/>
    </source>
</evidence>
<gene>
    <name evidence="3" type="ORF">EV132_11094</name>
</gene>
<proteinExistence type="predicted"/>